<reference evidence="5" key="1">
    <citation type="journal article" date="2019" name="Int. J. Syst. Evol. Microbiol.">
        <title>The Global Catalogue of Microorganisms (GCM) 10K type strain sequencing project: providing services to taxonomists for standard genome sequencing and annotation.</title>
        <authorList>
            <consortium name="The Broad Institute Genomics Platform"/>
            <consortium name="The Broad Institute Genome Sequencing Center for Infectious Disease"/>
            <person name="Wu L."/>
            <person name="Ma J."/>
        </authorList>
    </citation>
    <scope>NUCLEOTIDE SEQUENCE [LARGE SCALE GENOMIC DNA]</scope>
    <source>
        <strain evidence="5">KCTC 23299</strain>
    </source>
</reference>
<comment type="caution">
    <text evidence="4">The sequence shown here is derived from an EMBL/GenBank/DDBJ whole genome shotgun (WGS) entry which is preliminary data.</text>
</comment>
<evidence type="ECO:0000313" key="5">
    <source>
        <dbReference type="Proteomes" id="UP001597511"/>
    </source>
</evidence>
<sequence length="216" mass="25070">MQQNDHYTILELAPSATQEEIKKAYRRLVQQYHPDKTNNDPYARAYFDAVKEAYETLTNTSRRDEYHNERWLKKSGGIKNSSFVLTPVSVLQKCIILEKQFFLLNSSNPANQIVITHAIEQLFTADHIEKLNAFNETDINDTILTTVLKMTQLLNYKNFHPLVPVLQKINTGNTPQTLLQKMVREKKLENLFEKSLPFLVITAVILICLFIYFFAS</sequence>
<dbReference type="InterPro" id="IPR051938">
    <property type="entry name" value="Apopto_cytoskel_mod"/>
</dbReference>
<dbReference type="CDD" id="cd06257">
    <property type="entry name" value="DnaJ"/>
    <property type="match status" value="1"/>
</dbReference>
<dbReference type="InterPro" id="IPR036869">
    <property type="entry name" value="J_dom_sf"/>
</dbReference>
<keyword evidence="2" id="KW-1133">Transmembrane helix</keyword>
<evidence type="ECO:0000256" key="2">
    <source>
        <dbReference type="SAM" id="Phobius"/>
    </source>
</evidence>
<keyword evidence="5" id="KW-1185">Reference proteome</keyword>
<accession>A0ABW6A7D5</accession>
<dbReference type="PRINTS" id="PR00625">
    <property type="entry name" value="JDOMAIN"/>
</dbReference>
<dbReference type="PROSITE" id="PS50076">
    <property type="entry name" value="DNAJ_2"/>
    <property type="match status" value="1"/>
</dbReference>
<name>A0ABW6A7D5_9BACT</name>
<dbReference type="Gene3D" id="1.10.287.110">
    <property type="entry name" value="DnaJ domain"/>
    <property type="match status" value="1"/>
</dbReference>
<dbReference type="InterPro" id="IPR001623">
    <property type="entry name" value="DnaJ_domain"/>
</dbReference>
<feature type="transmembrane region" description="Helical" evidence="2">
    <location>
        <begin position="196"/>
        <end position="215"/>
    </location>
</feature>
<dbReference type="EMBL" id="JBHUOZ010000001">
    <property type="protein sequence ID" value="MFD2919613.1"/>
    <property type="molecule type" value="Genomic_DNA"/>
</dbReference>
<evidence type="ECO:0000313" key="4">
    <source>
        <dbReference type="EMBL" id="MFD2919613.1"/>
    </source>
</evidence>
<dbReference type="RefSeq" id="WP_386096973.1">
    <property type="nucleotide sequence ID" value="NZ_JBHUOZ010000001.1"/>
</dbReference>
<dbReference type="SUPFAM" id="SSF46565">
    <property type="entry name" value="Chaperone J-domain"/>
    <property type="match status" value="1"/>
</dbReference>
<dbReference type="InterPro" id="IPR018253">
    <property type="entry name" value="DnaJ_domain_CS"/>
</dbReference>
<evidence type="ECO:0000256" key="1">
    <source>
        <dbReference type="ARBA" id="ARBA00023186"/>
    </source>
</evidence>
<evidence type="ECO:0000259" key="3">
    <source>
        <dbReference type="PROSITE" id="PS50076"/>
    </source>
</evidence>
<protein>
    <submittedName>
        <fullName evidence="4">J domain-containing protein</fullName>
    </submittedName>
</protein>
<dbReference type="PROSITE" id="PS00636">
    <property type="entry name" value="DNAJ_1"/>
    <property type="match status" value="1"/>
</dbReference>
<keyword evidence="2" id="KW-0812">Transmembrane</keyword>
<dbReference type="Pfam" id="PF00226">
    <property type="entry name" value="DnaJ"/>
    <property type="match status" value="1"/>
</dbReference>
<dbReference type="PANTHER" id="PTHR44145">
    <property type="entry name" value="DNAJ HOMOLOG SUBFAMILY A MEMBER 3, MITOCHONDRIAL"/>
    <property type="match status" value="1"/>
</dbReference>
<proteinExistence type="predicted"/>
<keyword evidence="2" id="KW-0472">Membrane</keyword>
<gene>
    <name evidence="4" type="ORF">ACFS6H_07850</name>
</gene>
<keyword evidence="1" id="KW-0143">Chaperone</keyword>
<dbReference type="SMART" id="SM00271">
    <property type="entry name" value="DnaJ"/>
    <property type="match status" value="1"/>
</dbReference>
<organism evidence="4 5">
    <name type="scientific">Terrimonas rubra</name>
    <dbReference type="NCBI Taxonomy" id="1035890"/>
    <lineage>
        <taxon>Bacteria</taxon>
        <taxon>Pseudomonadati</taxon>
        <taxon>Bacteroidota</taxon>
        <taxon>Chitinophagia</taxon>
        <taxon>Chitinophagales</taxon>
        <taxon>Chitinophagaceae</taxon>
        <taxon>Terrimonas</taxon>
    </lineage>
</organism>
<feature type="domain" description="J" evidence="3">
    <location>
        <begin position="5"/>
        <end position="70"/>
    </location>
</feature>
<dbReference type="PANTHER" id="PTHR44145:SF3">
    <property type="entry name" value="DNAJ HOMOLOG SUBFAMILY A MEMBER 3, MITOCHONDRIAL"/>
    <property type="match status" value="1"/>
</dbReference>
<dbReference type="Proteomes" id="UP001597511">
    <property type="component" value="Unassembled WGS sequence"/>
</dbReference>